<dbReference type="Proteomes" id="UP001458880">
    <property type="component" value="Unassembled WGS sequence"/>
</dbReference>
<reference evidence="1 2" key="1">
    <citation type="journal article" date="2024" name="BMC Genomics">
        <title>De novo assembly and annotation of Popillia japonica's genome with initial clues to its potential as an invasive pest.</title>
        <authorList>
            <person name="Cucini C."/>
            <person name="Boschi S."/>
            <person name="Funari R."/>
            <person name="Cardaioli E."/>
            <person name="Iannotti N."/>
            <person name="Marturano G."/>
            <person name="Paoli F."/>
            <person name="Bruttini M."/>
            <person name="Carapelli A."/>
            <person name="Frati F."/>
            <person name="Nardi F."/>
        </authorList>
    </citation>
    <scope>NUCLEOTIDE SEQUENCE [LARGE SCALE GENOMIC DNA]</scope>
    <source>
        <strain evidence="1">DMR45628</strain>
    </source>
</reference>
<keyword evidence="2" id="KW-1185">Reference proteome</keyword>
<protein>
    <submittedName>
        <fullName evidence="1">Uncharacterized protein</fullName>
    </submittedName>
</protein>
<accession>A0AAW1IDT4</accession>
<comment type="caution">
    <text evidence="1">The sequence shown here is derived from an EMBL/GenBank/DDBJ whole genome shotgun (WGS) entry which is preliminary data.</text>
</comment>
<sequence>MERWYRYFKTTLYGKEEQETETAQSELEDNNQTDDITMLDVEDALQKLKNGKAAGEDLIKAEQNICAGKVKKCYIE</sequence>
<evidence type="ECO:0000313" key="2">
    <source>
        <dbReference type="Proteomes" id="UP001458880"/>
    </source>
</evidence>
<proteinExistence type="predicted"/>
<gene>
    <name evidence="1" type="ORF">QE152_g36285</name>
</gene>
<evidence type="ECO:0000313" key="1">
    <source>
        <dbReference type="EMBL" id="KAK9687423.1"/>
    </source>
</evidence>
<dbReference type="EMBL" id="JASPKY010000644">
    <property type="protein sequence ID" value="KAK9687423.1"/>
    <property type="molecule type" value="Genomic_DNA"/>
</dbReference>
<name>A0AAW1IDT4_POPJA</name>
<organism evidence="1 2">
    <name type="scientific">Popillia japonica</name>
    <name type="common">Japanese beetle</name>
    <dbReference type="NCBI Taxonomy" id="7064"/>
    <lineage>
        <taxon>Eukaryota</taxon>
        <taxon>Metazoa</taxon>
        <taxon>Ecdysozoa</taxon>
        <taxon>Arthropoda</taxon>
        <taxon>Hexapoda</taxon>
        <taxon>Insecta</taxon>
        <taxon>Pterygota</taxon>
        <taxon>Neoptera</taxon>
        <taxon>Endopterygota</taxon>
        <taxon>Coleoptera</taxon>
        <taxon>Polyphaga</taxon>
        <taxon>Scarabaeiformia</taxon>
        <taxon>Scarabaeidae</taxon>
        <taxon>Rutelinae</taxon>
        <taxon>Popillia</taxon>
    </lineage>
</organism>
<dbReference type="AlphaFoldDB" id="A0AAW1IDT4"/>